<evidence type="ECO:0000313" key="4">
    <source>
        <dbReference type="Proteomes" id="UP001200034"/>
    </source>
</evidence>
<feature type="transmembrane region" description="Helical" evidence="2">
    <location>
        <begin position="227"/>
        <end position="248"/>
    </location>
</feature>
<protein>
    <recommendedName>
        <fullName evidence="5">Vacuole membrane protein 1</fullName>
    </recommendedName>
</protein>
<feature type="transmembrane region" description="Helical" evidence="2">
    <location>
        <begin position="317"/>
        <end position="342"/>
    </location>
</feature>
<keyword evidence="2" id="KW-0472">Membrane</keyword>
<dbReference type="AlphaFoldDB" id="A0AAD4JZ77"/>
<keyword evidence="2" id="KW-0812">Transmembrane</keyword>
<evidence type="ECO:0000256" key="1">
    <source>
        <dbReference type="SAM" id="MobiDB-lite"/>
    </source>
</evidence>
<feature type="transmembrane region" description="Helical" evidence="2">
    <location>
        <begin position="260"/>
        <end position="279"/>
    </location>
</feature>
<feature type="non-terminal residue" evidence="3">
    <location>
        <position position="377"/>
    </location>
</feature>
<feature type="transmembrane region" description="Helical" evidence="2">
    <location>
        <begin position="71"/>
        <end position="95"/>
    </location>
</feature>
<feature type="transmembrane region" description="Helical" evidence="2">
    <location>
        <begin position="205"/>
        <end position="221"/>
    </location>
</feature>
<name>A0AAD4JZ77_9MUSC</name>
<feature type="region of interest" description="Disordered" evidence="1">
    <location>
        <begin position="351"/>
        <end position="377"/>
    </location>
</feature>
<gene>
    <name evidence="3" type="ORF">KR093_000569</name>
</gene>
<proteinExistence type="predicted"/>
<evidence type="ECO:0000256" key="2">
    <source>
        <dbReference type="SAM" id="Phobius"/>
    </source>
</evidence>
<keyword evidence="2" id="KW-1133">Transmembrane helix</keyword>
<evidence type="ECO:0008006" key="5">
    <source>
        <dbReference type="Google" id="ProtNLM"/>
    </source>
</evidence>
<organism evidence="3 4">
    <name type="scientific">Drosophila rubida</name>
    <dbReference type="NCBI Taxonomy" id="30044"/>
    <lineage>
        <taxon>Eukaryota</taxon>
        <taxon>Metazoa</taxon>
        <taxon>Ecdysozoa</taxon>
        <taxon>Arthropoda</taxon>
        <taxon>Hexapoda</taxon>
        <taxon>Insecta</taxon>
        <taxon>Pterygota</taxon>
        <taxon>Neoptera</taxon>
        <taxon>Endopterygota</taxon>
        <taxon>Diptera</taxon>
        <taxon>Brachycera</taxon>
        <taxon>Muscomorpha</taxon>
        <taxon>Ephydroidea</taxon>
        <taxon>Drosophilidae</taxon>
        <taxon>Drosophila</taxon>
    </lineage>
</organism>
<comment type="caution">
    <text evidence="3">The sequence shown here is derived from an EMBL/GenBank/DDBJ whole genome shotgun (WGS) entry which is preliminary data.</text>
</comment>
<evidence type="ECO:0000313" key="3">
    <source>
        <dbReference type="EMBL" id="KAH8369656.1"/>
    </source>
</evidence>
<feature type="compositionally biased region" description="Basic and acidic residues" evidence="1">
    <location>
        <begin position="351"/>
        <end position="369"/>
    </location>
</feature>
<feature type="transmembrane region" description="Helical" evidence="2">
    <location>
        <begin position="39"/>
        <end position="59"/>
    </location>
</feature>
<accession>A0AAD4JZ77</accession>
<dbReference type="EMBL" id="JAJJHW010002585">
    <property type="protein sequence ID" value="KAH8369656.1"/>
    <property type="molecule type" value="Genomic_DNA"/>
</dbReference>
<dbReference type="Proteomes" id="UP001200034">
    <property type="component" value="Unassembled WGS sequence"/>
</dbReference>
<sequence length="377" mass="42547">MERKSLVVWRRPWITLKYSTLEASTLLIKLLVRLLDRRFLIGCLLLIVICSLPGPHEAYVQICRQNLGFAVYWLGLGVLSSVGFGSGLHTFLLYLGPHVAAVALAAYECETLDFPTPPYPDQKICPKEPYDHYVPNVWQILTKVRTESLLWGVGTALGELPPYFMARAARLSGKCVEERQEMAERQRRSGKLGLFNRSKLLVERVVLRIGFLGILLCASVPNPLFDLAGVACGHFLVPFWKFFLATLIGKAIFKANIQQLIVVIAFSEDLVTMLINSLGRVPWIGSRLQAPIQKVLSTTKLRMHRKVKDDSSTGLGIVAHGFQILALFIVTYFVVSLLNALAQKHWQRKHDQEKEQRAQEIELEQRSNDGDNQQAQE</sequence>
<keyword evidence="4" id="KW-1185">Reference proteome</keyword>
<reference evidence="3" key="1">
    <citation type="journal article" date="2021" name="Mol. Ecol. Resour.">
        <title>Phylogenomic analyses of the genus Drosophila reveals genomic signals of climate adaptation.</title>
        <authorList>
            <person name="Li F."/>
            <person name="Rane R.V."/>
            <person name="Luria V."/>
            <person name="Xiong Z."/>
            <person name="Chen J."/>
            <person name="Li Z."/>
            <person name="Catullo R.A."/>
            <person name="Griffin P.C."/>
            <person name="Schiffer M."/>
            <person name="Pearce S."/>
            <person name="Lee S.F."/>
            <person name="McElroy K."/>
            <person name="Stocker A."/>
            <person name="Shirriffs J."/>
            <person name="Cockerell F."/>
            <person name="Coppin C."/>
            <person name="Sgro C.M."/>
            <person name="Karger A."/>
            <person name="Cain J.W."/>
            <person name="Weber J.A."/>
            <person name="Santpere G."/>
            <person name="Kirschner M.W."/>
            <person name="Hoffmann A.A."/>
            <person name="Oakeshott J.G."/>
            <person name="Zhang G."/>
        </authorList>
    </citation>
    <scope>NUCLEOTIDE SEQUENCE</scope>
    <source>
        <strain evidence="3">BGI-SZ-2011g</strain>
    </source>
</reference>